<keyword evidence="5 8" id="KW-0408">Iron</keyword>
<dbReference type="SUPFAM" id="SSF54862">
    <property type="entry name" value="4Fe-4S ferredoxins"/>
    <property type="match status" value="1"/>
</dbReference>
<evidence type="ECO:0000256" key="3">
    <source>
        <dbReference type="ARBA" id="ARBA00022723"/>
    </source>
</evidence>
<sequence length="66" mass="7322">MRITIDYERCEGHGLCALTAPGVFQLDDQGLTRYVAKPADSERDNVMQAIQDCPVQAIRVSSENQP</sequence>
<dbReference type="PANTHER" id="PTHR36923">
    <property type="entry name" value="FERREDOXIN"/>
    <property type="match status" value="1"/>
</dbReference>
<evidence type="ECO:0000256" key="2">
    <source>
        <dbReference type="ARBA" id="ARBA00022448"/>
    </source>
</evidence>
<evidence type="ECO:0000256" key="7">
    <source>
        <dbReference type="ARBA" id="ARBA00023291"/>
    </source>
</evidence>
<dbReference type="GO" id="GO:0005506">
    <property type="term" value="F:iron ion binding"/>
    <property type="evidence" value="ECO:0007669"/>
    <property type="project" value="UniProtKB-UniRule"/>
</dbReference>
<keyword evidence="6 8" id="KW-0411">Iron-sulfur</keyword>
<dbReference type="Gene3D" id="3.30.70.20">
    <property type="match status" value="1"/>
</dbReference>
<gene>
    <name evidence="10" type="ORF">SaccyDRAFT_0244</name>
</gene>
<dbReference type="PROSITE" id="PS51379">
    <property type="entry name" value="4FE4S_FER_2"/>
    <property type="match status" value="1"/>
</dbReference>
<dbReference type="eggNOG" id="COG1141">
    <property type="taxonomic scope" value="Bacteria"/>
</dbReference>
<dbReference type="HOGENOM" id="CLU_139698_6_2_11"/>
<evidence type="ECO:0000313" key="10">
    <source>
        <dbReference type="EMBL" id="EHR59181.1"/>
    </source>
</evidence>
<dbReference type="InterPro" id="IPR001080">
    <property type="entry name" value="3Fe4S_ferredoxin"/>
</dbReference>
<evidence type="ECO:0000259" key="9">
    <source>
        <dbReference type="PROSITE" id="PS51379"/>
    </source>
</evidence>
<evidence type="ECO:0000256" key="8">
    <source>
        <dbReference type="RuleBase" id="RU368020"/>
    </source>
</evidence>
<proteinExistence type="predicted"/>
<evidence type="ECO:0000313" key="11">
    <source>
        <dbReference type="Proteomes" id="UP000002791"/>
    </source>
</evidence>
<dbReference type="Pfam" id="PF13459">
    <property type="entry name" value="Fer4_15"/>
    <property type="match status" value="1"/>
</dbReference>
<dbReference type="RefSeq" id="WP_005452828.1">
    <property type="nucleotide sequence ID" value="NZ_CM001440.1"/>
</dbReference>
<dbReference type="AlphaFoldDB" id="H5XDA1"/>
<keyword evidence="7" id="KW-0003">3Fe-4S</keyword>
<keyword evidence="2 8" id="KW-0813">Transport</keyword>
<evidence type="ECO:0000256" key="4">
    <source>
        <dbReference type="ARBA" id="ARBA00022982"/>
    </source>
</evidence>
<dbReference type="GO" id="GO:0009055">
    <property type="term" value="F:electron transfer activity"/>
    <property type="evidence" value="ECO:0007669"/>
    <property type="project" value="UniProtKB-UniRule"/>
</dbReference>
<reference evidence="10 11" key="1">
    <citation type="submission" date="2011-11" db="EMBL/GenBank/DDBJ databases">
        <title>The Noncontiguous Finished sequence of Saccharomonospora cyanea NA-134.</title>
        <authorList>
            <consortium name="US DOE Joint Genome Institute"/>
            <person name="Lucas S."/>
            <person name="Han J."/>
            <person name="Lapidus A."/>
            <person name="Cheng J.-F."/>
            <person name="Goodwin L."/>
            <person name="Pitluck S."/>
            <person name="Peters L."/>
            <person name="Ovchinnikova G."/>
            <person name="Lu M."/>
            <person name="Detter J.C."/>
            <person name="Han C."/>
            <person name="Tapia R."/>
            <person name="Land M."/>
            <person name="Hauser L."/>
            <person name="Kyrpides N."/>
            <person name="Ivanova N."/>
            <person name="Pagani I."/>
            <person name="Brambilla E.-M."/>
            <person name="Klenk H.-P."/>
            <person name="Woyke T."/>
        </authorList>
    </citation>
    <scope>NUCLEOTIDE SEQUENCE [LARGE SCALE GENOMIC DNA]</scope>
    <source>
        <strain evidence="10 11">NA-134</strain>
    </source>
</reference>
<dbReference type="PRINTS" id="PR00352">
    <property type="entry name" value="3FE4SFRDOXIN"/>
</dbReference>
<keyword evidence="11" id="KW-1185">Reference proteome</keyword>
<dbReference type="STRING" id="882082.SaccyDRAFT_0244"/>
<dbReference type="InterPro" id="IPR051269">
    <property type="entry name" value="Fe-S_cluster_ET"/>
</dbReference>
<protein>
    <recommendedName>
        <fullName evidence="8">Ferredoxin</fullName>
    </recommendedName>
</protein>
<comment type="cofactor">
    <cofactor evidence="1">
        <name>[3Fe-4S] cluster</name>
        <dbReference type="ChEBI" id="CHEBI:21137"/>
    </cofactor>
</comment>
<dbReference type="EMBL" id="CM001440">
    <property type="protein sequence ID" value="EHR59181.1"/>
    <property type="molecule type" value="Genomic_DNA"/>
</dbReference>
<evidence type="ECO:0000256" key="6">
    <source>
        <dbReference type="ARBA" id="ARBA00023014"/>
    </source>
</evidence>
<comment type="function">
    <text evidence="8">Ferredoxins are iron-sulfur proteins that transfer electrons in a wide variety of metabolic reactions.</text>
</comment>
<accession>H5XDA1</accession>
<organism evidence="10 11">
    <name type="scientific">Saccharomonospora cyanea NA-134</name>
    <dbReference type="NCBI Taxonomy" id="882082"/>
    <lineage>
        <taxon>Bacteria</taxon>
        <taxon>Bacillati</taxon>
        <taxon>Actinomycetota</taxon>
        <taxon>Actinomycetes</taxon>
        <taxon>Pseudonocardiales</taxon>
        <taxon>Pseudonocardiaceae</taxon>
        <taxon>Saccharomonospora</taxon>
    </lineage>
</organism>
<dbReference type="Proteomes" id="UP000002791">
    <property type="component" value="Chromosome"/>
</dbReference>
<name>H5XDA1_9PSEU</name>
<evidence type="ECO:0000256" key="1">
    <source>
        <dbReference type="ARBA" id="ARBA00001927"/>
    </source>
</evidence>
<keyword evidence="4 8" id="KW-0249">Electron transport</keyword>
<keyword evidence="3 8" id="KW-0479">Metal-binding</keyword>
<dbReference type="GO" id="GO:0051538">
    <property type="term" value="F:3 iron, 4 sulfur cluster binding"/>
    <property type="evidence" value="ECO:0007669"/>
    <property type="project" value="UniProtKB-KW"/>
</dbReference>
<dbReference type="InterPro" id="IPR017896">
    <property type="entry name" value="4Fe4S_Fe-S-bd"/>
</dbReference>
<evidence type="ECO:0000256" key="5">
    <source>
        <dbReference type="ARBA" id="ARBA00023004"/>
    </source>
</evidence>
<dbReference type="PANTHER" id="PTHR36923:SF3">
    <property type="entry name" value="FERREDOXIN"/>
    <property type="match status" value="1"/>
</dbReference>
<feature type="domain" description="4Fe-4S ferredoxin-type" evidence="9">
    <location>
        <begin position="1"/>
        <end position="29"/>
    </location>
</feature>
<dbReference type="OrthoDB" id="3215002at2"/>